<dbReference type="PANTHER" id="PTHR21180">
    <property type="entry name" value="ENDONUCLEASE/EXONUCLEASE/PHOSPHATASE FAMILY DOMAIN-CONTAINING PROTEIN 1"/>
    <property type="match status" value="1"/>
</dbReference>
<feature type="compositionally biased region" description="Low complexity" evidence="1">
    <location>
        <begin position="155"/>
        <end position="170"/>
    </location>
</feature>
<dbReference type="InterPro" id="IPR003583">
    <property type="entry name" value="Hlx-hairpin-Hlx_DNA-bd_motif"/>
</dbReference>
<dbReference type="Pfam" id="PF10531">
    <property type="entry name" value="SLBB"/>
    <property type="match status" value="1"/>
</dbReference>
<sequence length="349" mass="35550">MGRRRTVDEETAAIATERLAGLLGGLAPRRAVVGEVAHEPGDDEQRESWQGESWQGESGQAEVRQEQDEQDDEQGDGGHALGSDPRTRSVAPRLDGSRPPVRARGPETPAERVRGFGRRHLGVLVLILVIGLTAAGWALIRARPVAVATPLTVATTETPAPSSTGAATPGTGPGAARERASPGTEAASAAPTILVHVLGAVRRPGVVALPERSRVQDAIDAAGGLTGGARPGELNLAQILSDGQQVVIGTARDPGGEVRNGSAAGDAGSAGGAGTSSAGSAGGSANAPVDLNSATLAQLDALPGVGPVTAERILAWRSEHGRFARVEELQEVDGIGPKTYAQLAPHVRV</sequence>
<keyword evidence="5" id="KW-1185">Reference proteome</keyword>
<dbReference type="Pfam" id="PF12836">
    <property type="entry name" value="HHH_3"/>
    <property type="match status" value="1"/>
</dbReference>
<feature type="domain" description="Helix-hairpin-helix DNA-binding motif class 1" evidence="3">
    <location>
        <begin position="327"/>
        <end position="346"/>
    </location>
</feature>
<reference evidence="5" key="1">
    <citation type="journal article" date="2019" name="Int. J. Syst. Evol. Microbiol.">
        <title>The Global Catalogue of Microorganisms (GCM) 10K type strain sequencing project: providing services to taxonomists for standard genome sequencing and annotation.</title>
        <authorList>
            <consortium name="The Broad Institute Genomics Platform"/>
            <consortium name="The Broad Institute Genome Sequencing Center for Infectious Disease"/>
            <person name="Wu L."/>
            <person name="Ma J."/>
        </authorList>
    </citation>
    <scope>NUCLEOTIDE SEQUENCE [LARGE SCALE GENOMIC DNA]</scope>
    <source>
        <strain evidence="5">JCM 16929</strain>
    </source>
</reference>
<dbReference type="EMBL" id="BAABAB010000010">
    <property type="protein sequence ID" value="GAA3615260.1"/>
    <property type="molecule type" value="Genomic_DNA"/>
</dbReference>
<evidence type="ECO:0000313" key="4">
    <source>
        <dbReference type="EMBL" id="GAA3615260.1"/>
    </source>
</evidence>
<feature type="compositionally biased region" description="Low complexity" evidence="1">
    <location>
        <begin position="275"/>
        <end position="285"/>
    </location>
</feature>
<dbReference type="PANTHER" id="PTHR21180:SF32">
    <property type="entry name" value="ENDONUCLEASE_EXONUCLEASE_PHOSPHATASE FAMILY DOMAIN-CONTAINING PROTEIN 1"/>
    <property type="match status" value="1"/>
</dbReference>
<gene>
    <name evidence="4" type="ORF">GCM10022236_16530</name>
</gene>
<evidence type="ECO:0000313" key="5">
    <source>
        <dbReference type="Proteomes" id="UP001501490"/>
    </source>
</evidence>
<feature type="region of interest" description="Disordered" evidence="1">
    <location>
        <begin position="251"/>
        <end position="285"/>
    </location>
</feature>
<dbReference type="InterPro" id="IPR010994">
    <property type="entry name" value="RuvA_2-like"/>
</dbReference>
<keyword evidence="2" id="KW-1133">Transmembrane helix</keyword>
<protein>
    <recommendedName>
        <fullName evidence="3">Helix-hairpin-helix DNA-binding motif class 1 domain-containing protein</fullName>
    </recommendedName>
</protein>
<feature type="compositionally biased region" description="Polar residues" evidence="1">
    <location>
        <begin position="48"/>
        <end position="58"/>
    </location>
</feature>
<name>A0ABP6ZPK6_9ACTN</name>
<feature type="transmembrane region" description="Helical" evidence="2">
    <location>
        <begin position="121"/>
        <end position="140"/>
    </location>
</feature>
<dbReference type="RefSeq" id="WP_344803271.1">
    <property type="nucleotide sequence ID" value="NZ_BAABAB010000010.1"/>
</dbReference>
<organism evidence="4 5">
    <name type="scientific">Microlunatus ginsengisoli</name>
    <dbReference type="NCBI Taxonomy" id="363863"/>
    <lineage>
        <taxon>Bacteria</taxon>
        <taxon>Bacillati</taxon>
        <taxon>Actinomycetota</taxon>
        <taxon>Actinomycetes</taxon>
        <taxon>Propionibacteriales</taxon>
        <taxon>Propionibacteriaceae</taxon>
        <taxon>Microlunatus</taxon>
    </lineage>
</organism>
<feature type="domain" description="Helix-hairpin-helix DNA-binding motif class 1" evidence="3">
    <location>
        <begin position="297"/>
        <end position="316"/>
    </location>
</feature>
<feature type="region of interest" description="Disordered" evidence="1">
    <location>
        <begin position="33"/>
        <end position="111"/>
    </location>
</feature>
<feature type="region of interest" description="Disordered" evidence="1">
    <location>
        <begin position="155"/>
        <end position="187"/>
    </location>
</feature>
<dbReference type="SUPFAM" id="SSF47781">
    <property type="entry name" value="RuvA domain 2-like"/>
    <property type="match status" value="1"/>
</dbReference>
<evidence type="ECO:0000256" key="2">
    <source>
        <dbReference type="SAM" id="Phobius"/>
    </source>
</evidence>
<dbReference type="Proteomes" id="UP001501490">
    <property type="component" value="Unassembled WGS sequence"/>
</dbReference>
<comment type="caution">
    <text evidence="4">The sequence shown here is derived from an EMBL/GenBank/DDBJ whole genome shotgun (WGS) entry which is preliminary data.</text>
</comment>
<dbReference type="InterPro" id="IPR051675">
    <property type="entry name" value="Endo/Exo/Phosphatase_dom_1"/>
</dbReference>
<evidence type="ECO:0000259" key="3">
    <source>
        <dbReference type="SMART" id="SM00278"/>
    </source>
</evidence>
<evidence type="ECO:0000256" key="1">
    <source>
        <dbReference type="SAM" id="MobiDB-lite"/>
    </source>
</evidence>
<accession>A0ABP6ZPK6</accession>
<dbReference type="InterPro" id="IPR019554">
    <property type="entry name" value="Soluble_ligand-bd"/>
</dbReference>
<keyword evidence="2" id="KW-0472">Membrane</keyword>
<proteinExistence type="predicted"/>
<keyword evidence="2" id="KW-0812">Transmembrane</keyword>
<dbReference type="Gene3D" id="3.10.560.10">
    <property type="entry name" value="Outer membrane lipoprotein wza domain like"/>
    <property type="match status" value="1"/>
</dbReference>
<dbReference type="SMART" id="SM00278">
    <property type="entry name" value="HhH1"/>
    <property type="match status" value="2"/>
</dbReference>
<dbReference type="Gene3D" id="1.10.150.320">
    <property type="entry name" value="Photosystem II 12 kDa extrinsic protein"/>
    <property type="match status" value="1"/>
</dbReference>